<gene>
    <name evidence="4" type="ORF">MYCIT1_LOCUS2603</name>
    <name evidence="5" type="ORF">MYCIT1_LOCUS27024</name>
</gene>
<dbReference type="AlphaFoldDB" id="A0AAD2GVX0"/>
<dbReference type="PANTHER" id="PTHR22891">
    <property type="entry name" value="EUKARYOTIC TRANSLATION INITIATION FACTOR 2C"/>
    <property type="match status" value="1"/>
</dbReference>
<dbReference type="CDD" id="cd04657">
    <property type="entry name" value="Piwi_ago-like"/>
    <property type="match status" value="1"/>
</dbReference>
<feature type="domain" description="Piwi" evidence="3">
    <location>
        <begin position="607"/>
        <end position="923"/>
    </location>
</feature>
<dbReference type="Proteomes" id="UP001295794">
    <property type="component" value="Unassembled WGS sequence"/>
</dbReference>
<dbReference type="PROSITE" id="PS50822">
    <property type="entry name" value="PIWI"/>
    <property type="match status" value="1"/>
</dbReference>
<dbReference type="SUPFAM" id="SSF53098">
    <property type="entry name" value="Ribonuclease H-like"/>
    <property type="match status" value="1"/>
</dbReference>
<keyword evidence="6" id="KW-1185">Reference proteome</keyword>
<dbReference type="InterPro" id="IPR012337">
    <property type="entry name" value="RNaseH-like_sf"/>
</dbReference>
<evidence type="ECO:0008006" key="7">
    <source>
        <dbReference type="Google" id="ProtNLM"/>
    </source>
</evidence>
<dbReference type="PROSITE" id="PS50821">
    <property type="entry name" value="PAZ"/>
    <property type="match status" value="1"/>
</dbReference>
<dbReference type="SMART" id="SM01163">
    <property type="entry name" value="DUF1785"/>
    <property type="match status" value="1"/>
</dbReference>
<dbReference type="EMBL" id="CAVNYO010000421">
    <property type="protein sequence ID" value="CAK5277865.1"/>
    <property type="molecule type" value="Genomic_DNA"/>
</dbReference>
<organism evidence="4 6">
    <name type="scientific">Mycena citricolor</name>
    <dbReference type="NCBI Taxonomy" id="2018698"/>
    <lineage>
        <taxon>Eukaryota</taxon>
        <taxon>Fungi</taxon>
        <taxon>Dikarya</taxon>
        <taxon>Basidiomycota</taxon>
        <taxon>Agaricomycotina</taxon>
        <taxon>Agaricomycetes</taxon>
        <taxon>Agaricomycetidae</taxon>
        <taxon>Agaricales</taxon>
        <taxon>Marasmiineae</taxon>
        <taxon>Mycenaceae</taxon>
        <taxon>Mycena</taxon>
    </lineage>
</organism>
<dbReference type="InterPro" id="IPR036085">
    <property type="entry name" value="PAZ_dom_sf"/>
</dbReference>
<dbReference type="Gene3D" id="2.170.260.10">
    <property type="entry name" value="paz domain"/>
    <property type="match status" value="1"/>
</dbReference>
<dbReference type="Pfam" id="PF16486">
    <property type="entry name" value="ArgoN"/>
    <property type="match status" value="1"/>
</dbReference>
<evidence type="ECO:0000313" key="5">
    <source>
        <dbReference type="EMBL" id="CAK5277865.1"/>
    </source>
</evidence>
<comment type="caution">
    <text evidence="4">The sequence shown here is derived from an EMBL/GenBank/DDBJ whole genome shotgun (WGS) entry which is preliminary data.</text>
</comment>
<dbReference type="Pfam" id="PF02170">
    <property type="entry name" value="PAZ"/>
    <property type="match status" value="1"/>
</dbReference>
<evidence type="ECO:0000259" key="3">
    <source>
        <dbReference type="PROSITE" id="PS50822"/>
    </source>
</evidence>
<dbReference type="InterPro" id="IPR036397">
    <property type="entry name" value="RNaseH_sf"/>
</dbReference>
<feature type="compositionally biased region" description="Gly residues" evidence="1">
    <location>
        <begin position="7"/>
        <end position="59"/>
    </location>
</feature>
<dbReference type="Pfam" id="PF16488">
    <property type="entry name" value="ArgoL2"/>
    <property type="match status" value="1"/>
</dbReference>
<evidence type="ECO:0000313" key="6">
    <source>
        <dbReference type="Proteomes" id="UP001295794"/>
    </source>
</evidence>
<dbReference type="EMBL" id="CAVNYO010000037">
    <property type="protein sequence ID" value="CAK5263254.1"/>
    <property type="molecule type" value="Genomic_DNA"/>
</dbReference>
<feature type="non-terminal residue" evidence="4">
    <location>
        <position position="1"/>
    </location>
</feature>
<reference evidence="4" key="1">
    <citation type="submission" date="2023-11" db="EMBL/GenBank/DDBJ databases">
        <authorList>
            <person name="De Vega J J."/>
            <person name="De Vega J J."/>
        </authorList>
    </citation>
    <scope>NUCLEOTIDE SEQUENCE</scope>
</reference>
<evidence type="ECO:0000256" key="1">
    <source>
        <dbReference type="SAM" id="MobiDB-lite"/>
    </source>
</evidence>
<proteinExistence type="predicted"/>
<evidence type="ECO:0000313" key="4">
    <source>
        <dbReference type="EMBL" id="CAK5263254.1"/>
    </source>
</evidence>
<dbReference type="InterPro" id="IPR032474">
    <property type="entry name" value="Argonaute_N"/>
</dbReference>
<feature type="non-terminal residue" evidence="4">
    <location>
        <position position="986"/>
    </location>
</feature>
<dbReference type="InterPro" id="IPR003165">
    <property type="entry name" value="Piwi"/>
</dbReference>
<dbReference type="InterPro" id="IPR032472">
    <property type="entry name" value="ArgoL2"/>
</dbReference>
<accession>A0AAD2GVX0</accession>
<dbReference type="GO" id="GO:0003723">
    <property type="term" value="F:RNA binding"/>
    <property type="evidence" value="ECO:0007669"/>
    <property type="project" value="InterPro"/>
</dbReference>
<sequence>TIMQQRGRGGYNDRGQGRGGPPRGRGGGPPQGGFSGGGAPPRGRGGPPSGGNYRGGGPPRGQDAPLIFMQGAPAPLAPRLSDDSHAQLIKSLSKIRADPSRPVRPGFGTSGRAITLRANFFPIRIPARPIFDYSVEIVPKTDIRRLQARIFALVELSAQFEPMRKSVAHDGGARLVSAHKLPQPLSISVPFYEDGQPGPGSNAVVYTVNIKFDKQLDPADLTKHLNGEPGSRDYTLGPILSALNLVLNQHPTRSGVRVGQNKFFFPTSSQSFPLGMGLVAFQGFYTSVRPTYKQLMVNVNNCMTAFIQPGNLGQALQAFNRNSHGTMPTLPQAMVKSIKVTTSYLGYNKRSKIWSIGSTSARNTKFNCQQLGGMVSVETYFLKTYNIKLKEPANLPVINIGNAKKPVFVPAELCEIEAGQVFRGRLGAQETQAMIKIACNPPGFNALEITRKGFPALGLEPMQSPADSSGFDVSVDPQMAVVPARELDPPRLSYSKGNASVRNGAWNIMDVKFHRGAAVGRWWVMVVRDGPRALLNGPDDPRLRSLLEGFRNKLARSGMQIPPDLPRLIATAPLQNLQGPGREDALKIIRQHVVDNLAQEGGRKPSFILVLLSTRDNYIYPGIKRMGDVDMGIHTVHMQLEKALKDGRNQDQYLSNVALKVNSKLGGMNHLLDPQAMRWLTKQKTMMVGIDVTHPSPGSREGSPSIAAVVASVDDDFVQFPCSLRIQRPDPNRESKEMLSELRDMLVERLQYYEKKNRVLPQRIIIFRDGVSEGQFDIVVREELAQALEAFKKLSTKERGAKPYRPAIAIIICGKRHHAKFFATDANSADQKGNTRPGTVVDKGVTAVFDFDFYLQAHAGLQGTVKATHYTVVYDELKLTADELQKGSNDFSYLYARATRAVSLIPAAYYADLACERARFYLNSFFAPDDGASSAGKGRDRDEERNRVFEEARKSWGTGVSCPNELLKMVLCWLIRAIPDPCRSCS</sequence>
<feature type="region of interest" description="Disordered" evidence="1">
    <location>
        <begin position="1"/>
        <end position="66"/>
    </location>
</feature>
<dbReference type="Gene3D" id="3.30.420.10">
    <property type="entry name" value="Ribonuclease H-like superfamily/Ribonuclease H"/>
    <property type="match status" value="1"/>
</dbReference>
<dbReference type="Pfam" id="PF08699">
    <property type="entry name" value="ArgoL1"/>
    <property type="match status" value="1"/>
</dbReference>
<dbReference type="Gene3D" id="3.40.50.2300">
    <property type="match status" value="1"/>
</dbReference>
<evidence type="ECO:0000259" key="2">
    <source>
        <dbReference type="PROSITE" id="PS50821"/>
    </source>
</evidence>
<dbReference type="InterPro" id="IPR045246">
    <property type="entry name" value="Piwi_ago-like"/>
</dbReference>
<dbReference type="InterPro" id="IPR003100">
    <property type="entry name" value="PAZ_dom"/>
</dbReference>
<dbReference type="CDD" id="cd02846">
    <property type="entry name" value="PAZ_argonaute_like"/>
    <property type="match status" value="1"/>
</dbReference>
<name>A0AAD2GVX0_9AGAR</name>
<protein>
    <recommendedName>
        <fullName evidence="7">Argonaute-like protein</fullName>
    </recommendedName>
</protein>
<feature type="domain" description="PAZ" evidence="2">
    <location>
        <begin position="314"/>
        <end position="418"/>
    </location>
</feature>
<dbReference type="Pfam" id="PF02171">
    <property type="entry name" value="Piwi"/>
    <property type="match status" value="1"/>
</dbReference>
<dbReference type="SMART" id="SM00950">
    <property type="entry name" value="Piwi"/>
    <property type="match status" value="1"/>
</dbReference>
<dbReference type="InterPro" id="IPR014811">
    <property type="entry name" value="ArgoL1"/>
</dbReference>
<dbReference type="SUPFAM" id="SSF101690">
    <property type="entry name" value="PAZ domain"/>
    <property type="match status" value="1"/>
</dbReference>